<keyword evidence="2" id="KW-0472">Membrane</keyword>
<dbReference type="AlphaFoldDB" id="U6LDY1"/>
<evidence type="ECO:0000256" key="1">
    <source>
        <dbReference type="SAM" id="MobiDB-lite"/>
    </source>
</evidence>
<dbReference type="Proteomes" id="UP000030750">
    <property type="component" value="Unassembled WGS sequence"/>
</dbReference>
<reference evidence="3" key="2">
    <citation type="submission" date="2013-10" db="EMBL/GenBank/DDBJ databases">
        <authorList>
            <person name="Aslett M."/>
        </authorList>
    </citation>
    <scope>NUCLEOTIDE SEQUENCE [LARGE SCALE GENOMIC DNA]</scope>
    <source>
        <strain evidence="3">Houghton</strain>
    </source>
</reference>
<dbReference type="EMBL" id="HG711107">
    <property type="protein sequence ID" value="CDJ48396.1"/>
    <property type="molecule type" value="Genomic_DNA"/>
</dbReference>
<dbReference type="VEuPathDB" id="ToxoDB:EBH_0046350"/>
<protein>
    <submittedName>
        <fullName evidence="3">Uncharacterized protein</fullName>
    </submittedName>
</protein>
<reference evidence="3" key="1">
    <citation type="submission" date="2013-10" db="EMBL/GenBank/DDBJ databases">
        <title>Genomic analysis of the causative agents of coccidiosis in chickens.</title>
        <authorList>
            <person name="Reid A.J."/>
            <person name="Blake D."/>
            <person name="Billington K."/>
            <person name="Browne H."/>
            <person name="Dunn M."/>
            <person name="Hung S."/>
            <person name="Kawahara F."/>
            <person name="Miranda-Saavedra D."/>
            <person name="Mourier T."/>
            <person name="Nagra H."/>
            <person name="Otto T.D."/>
            <person name="Rawlings N."/>
            <person name="Sanchez A."/>
            <person name="Sanders M."/>
            <person name="Subramaniam C."/>
            <person name="Tay Y."/>
            <person name="Dear P."/>
            <person name="Doerig C."/>
            <person name="Gruber A."/>
            <person name="Parkinson J."/>
            <person name="Shirley M."/>
            <person name="Wan K.L."/>
            <person name="Berriman M."/>
            <person name="Tomley F."/>
            <person name="Pain A."/>
        </authorList>
    </citation>
    <scope>NUCLEOTIDE SEQUENCE [LARGE SCALE GENOMIC DNA]</scope>
    <source>
        <strain evidence="3">Houghton</strain>
    </source>
</reference>
<keyword evidence="4" id="KW-1185">Reference proteome</keyword>
<sequence length="504" mass="56963">MSLFAAALRRADRSPPTLRLLRPQDGFQLKFYTCDEPEMLCVYSLGKQCIYAPEAPWRPHRHRGLCSGLVVGRQEGNRWSATGQTPRFLSSSSAASEGESHRTFARQEASHLLHRGPTWYTEGRKRLAYRLRSLHREDWILFFISLGWGGVFGGAFAFNAWRSATRESRHPYLQEAKSMLQSDAAVAEYLGSPLEVKAVEEHTETFAPWKRLVLQLRGPKRCTQGFVCARRVGYSEEDIVEKFAEEDEGAWWSRPYVLKQWLLQAVNDGLELLQLLVASTSTENRGREEGVGQWEVTSLFLLAPQDTAEDDVDTQGKTPRVIVCKGSPADNPDWYRLLPPEQTTEKLFSHWVANTCLLLLCLYALRRVRAEWKMAAERLSSLRFVNHFITHHRHLQQLTARQLQDALKTRGTPPGGVSNKDERVRVPQVRLQYFTGQLSREAIDGVAHLEIQTQEGGGGDPDFADMLQSTLSLIKEPRDGADPPFPVVQTFALDPKALAVPAEA</sequence>
<dbReference type="OrthoDB" id="346322at2759"/>
<accession>U6LDY1</accession>
<proteinExistence type="predicted"/>
<gene>
    <name evidence="3" type="ORF">EBH_0046350</name>
</gene>
<evidence type="ECO:0000313" key="4">
    <source>
        <dbReference type="Proteomes" id="UP000030750"/>
    </source>
</evidence>
<evidence type="ECO:0000313" key="3">
    <source>
        <dbReference type="EMBL" id="CDJ48396.1"/>
    </source>
</evidence>
<organism evidence="3 4">
    <name type="scientific">Eimeria brunetti</name>
    <dbReference type="NCBI Taxonomy" id="51314"/>
    <lineage>
        <taxon>Eukaryota</taxon>
        <taxon>Sar</taxon>
        <taxon>Alveolata</taxon>
        <taxon>Apicomplexa</taxon>
        <taxon>Conoidasida</taxon>
        <taxon>Coccidia</taxon>
        <taxon>Eucoccidiorida</taxon>
        <taxon>Eimeriorina</taxon>
        <taxon>Eimeriidae</taxon>
        <taxon>Eimeria</taxon>
    </lineage>
</organism>
<keyword evidence="2" id="KW-1133">Transmembrane helix</keyword>
<feature type="region of interest" description="Disordered" evidence="1">
    <location>
        <begin position="81"/>
        <end position="101"/>
    </location>
</feature>
<keyword evidence="2" id="KW-0812">Transmembrane</keyword>
<name>U6LDY1_9EIME</name>
<evidence type="ECO:0000256" key="2">
    <source>
        <dbReference type="SAM" id="Phobius"/>
    </source>
</evidence>
<feature type="transmembrane region" description="Helical" evidence="2">
    <location>
        <begin position="139"/>
        <end position="161"/>
    </location>
</feature>